<feature type="compositionally biased region" description="Acidic residues" evidence="3">
    <location>
        <begin position="531"/>
        <end position="549"/>
    </location>
</feature>
<keyword evidence="5" id="KW-1185">Reference proteome</keyword>
<feature type="compositionally biased region" description="Polar residues" evidence="3">
    <location>
        <begin position="550"/>
        <end position="560"/>
    </location>
</feature>
<dbReference type="Gene3D" id="1.25.40.10">
    <property type="entry name" value="Tetratricopeptide repeat domain"/>
    <property type="match status" value="4"/>
</dbReference>
<sequence length="560" mass="63586">MNLFDHVRFLHESELFHDLKQLSCIVISLCDNNPNTEVLSLSQRYQCMVYYGNSLYHLGEFLRAENIYKKALLLKKALNKSKGKITATTPVQPSQDVTSEVDVKYKLYQCLSQMKQFREAMSILEGISSKQRTAKVNVALAKLYVMAGMDRSAITSYKEVIRECPFSLESIQGLLSLGVKGADVAALVMNGLPHGASCDWLSSWIKGQAYLATREYGNAIITFKQMDQKMCLKDNVYIVNSIAEARFYEGNDTAALTGFQRSHQLDPLFLKNMDLFSYLLAKEKKTMELQRLSEQLMKVTDKAPEPWISFGYYSLISRKVARTRTVYFAQKASIIDPFNVEAYLLKGTALFELKKSQDASLHFQEALRHAPHRYEAYHGLISCYLSLHRTREALACAGKAIKTIGSNPRTLTIYASVLTNEPNMSAKAKPYLEKAMKLDPSYLEPVYVMAEILLRDHQYDKGTEMLRKQLHTHNTCRLHQQLGDFLAQISEPLEALDEYNIALSLDPTNTRAREGKERVEKHNDVGLESTYDLEDMEGSDNDGDFDGSDVESNWSETEFS</sequence>
<protein>
    <submittedName>
        <fullName evidence="4">Anaphase-promoting complex subunit 7</fullName>
    </submittedName>
</protein>
<name>A0A8B6GFB9_MYTGA</name>
<dbReference type="GO" id="GO:0016567">
    <property type="term" value="P:protein ubiquitination"/>
    <property type="evidence" value="ECO:0007669"/>
    <property type="project" value="TreeGrafter"/>
</dbReference>
<evidence type="ECO:0000256" key="1">
    <source>
        <dbReference type="ARBA" id="ARBA00022803"/>
    </source>
</evidence>
<dbReference type="PROSITE" id="PS50005">
    <property type="entry name" value="TPR"/>
    <property type="match status" value="2"/>
</dbReference>
<dbReference type="GO" id="GO:0045842">
    <property type="term" value="P:positive regulation of mitotic metaphase/anaphase transition"/>
    <property type="evidence" value="ECO:0007669"/>
    <property type="project" value="TreeGrafter"/>
</dbReference>
<dbReference type="Proteomes" id="UP000596742">
    <property type="component" value="Unassembled WGS sequence"/>
</dbReference>
<feature type="compositionally biased region" description="Basic and acidic residues" evidence="3">
    <location>
        <begin position="511"/>
        <end position="525"/>
    </location>
</feature>
<feature type="repeat" description="TPR" evidence="2">
    <location>
        <begin position="340"/>
        <end position="373"/>
    </location>
</feature>
<dbReference type="OrthoDB" id="308440at2759"/>
<feature type="repeat" description="TPR" evidence="2">
    <location>
        <begin position="476"/>
        <end position="509"/>
    </location>
</feature>
<comment type="caution">
    <text evidence="4">The sequence shown here is derived from an EMBL/GenBank/DDBJ whole genome shotgun (WGS) entry which is preliminary data.</text>
</comment>
<dbReference type="AlphaFoldDB" id="A0A8B6GFB9"/>
<dbReference type="GO" id="GO:0051301">
    <property type="term" value="P:cell division"/>
    <property type="evidence" value="ECO:0007669"/>
    <property type="project" value="TreeGrafter"/>
</dbReference>
<evidence type="ECO:0000256" key="2">
    <source>
        <dbReference type="PROSITE-ProRule" id="PRU00339"/>
    </source>
</evidence>
<dbReference type="GO" id="GO:0005680">
    <property type="term" value="C:anaphase-promoting complex"/>
    <property type="evidence" value="ECO:0007669"/>
    <property type="project" value="TreeGrafter"/>
</dbReference>
<proteinExistence type="predicted"/>
<dbReference type="PANTHER" id="PTHR12558:SF36">
    <property type="entry name" value="ANAPHASE-PROMOTING COMPLEX SUBUNIT 7"/>
    <property type="match status" value="1"/>
</dbReference>
<dbReference type="PANTHER" id="PTHR12558">
    <property type="entry name" value="CELL DIVISION CYCLE 16,23,27"/>
    <property type="match status" value="1"/>
</dbReference>
<feature type="region of interest" description="Disordered" evidence="3">
    <location>
        <begin position="511"/>
        <end position="560"/>
    </location>
</feature>
<dbReference type="InterPro" id="IPR019734">
    <property type="entry name" value="TPR_rpt"/>
</dbReference>
<dbReference type="SUPFAM" id="SSF48452">
    <property type="entry name" value="TPR-like"/>
    <property type="match status" value="3"/>
</dbReference>
<evidence type="ECO:0000313" key="5">
    <source>
        <dbReference type="Proteomes" id="UP000596742"/>
    </source>
</evidence>
<gene>
    <name evidence="4" type="ORF">MGAL_10B016348</name>
</gene>
<evidence type="ECO:0000256" key="3">
    <source>
        <dbReference type="SAM" id="MobiDB-lite"/>
    </source>
</evidence>
<accession>A0A8B6GFB9</accession>
<reference evidence="4" key="1">
    <citation type="submission" date="2018-11" db="EMBL/GenBank/DDBJ databases">
        <authorList>
            <person name="Alioto T."/>
            <person name="Alioto T."/>
        </authorList>
    </citation>
    <scope>NUCLEOTIDE SEQUENCE</scope>
</reference>
<organism evidence="4 5">
    <name type="scientific">Mytilus galloprovincialis</name>
    <name type="common">Mediterranean mussel</name>
    <dbReference type="NCBI Taxonomy" id="29158"/>
    <lineage>
        <taxon>Eukaryota</taxon>
        <taxon>Metazoa</taxon>
        <taxon>Spiralia</taxon>
        <taxon>Lophotrochozoa</taxon>
        <taxon>Mollusca</taxon>
        <taxon>Bivalvia</taxon>
        <taxon>Autobranchia</taxon>
        <taxon>Pteriomorphia</taxon>
        <taxon>Mytilida</taxon>
        <taxon>Mytiloidea</taxon>
        <taxon>Mytilidae</taxon>
        <taxon>Mytilinae</taxon>
        <taxon>Mytilus</taxon>
    </lineage>
</organism>
<keyword evidence="1 2" id="KW-0802">TPR repeat</keyword>
<dbReference type="SMART" id="SM00028">
    <property type="entry name" value="TPR"/>
    <property type="match status" value="6"/>
</dbReference>
<dbReference type="InterPro" id="IPR011990">
    <property type="entry name" value="TPR-like_helical_dom_sf"/>
</dbReference>
<dbReference type="EMBL" id="UYJE01008335">
    <property type="protein sequence ID" value="VDI63087.1"/>
    <property type="molecule type" value="Genomic_DNA"/>
</dbReference>
<evidence type="ECO:0000313" key="4">
    <source>
        <dbReference type="EMBL" id="VDI63087.1"/>
    </source>
</evidence>